<evidence type="ECO:0000256" key="3">
    <source>
        <dbReference type="ARBA" id="ARBA00023143"/>
    </source>
</evidence>
<keyword evidence="1" id="KW-0973">c-di-GMP</keyword>
<dbReference type="KEGG" id="pprf:DPRO_2478"/>
<dbReference type="Gene3D" id="2.30.110.10">
    <property type="entry name" value="Electron Transport, Fmn-binding Protein, Chain A"/>
    <property type="match status" value="1"/>
</dbReference>
<feature type="domain" description="Type III secretion system flagellar brake protein YcgR PilZN" evidence="5">
    <location>
        <begin position="32"/>
        <end position="113"/>
    </location>
</feature>
<evidence type="ECO:0008006" key="8">
    <source>
        <dbReference type="Google" id="ProtNLM"/>
    </source>
</evidence>
<evidence type="ECO:0000256" key="1">
    <source>
        <dbReference type="ARBA" id="ARBA00022636"/>
    </source>
</evidence>
<dbReference type="OrthoDB" id="5453966at2"/>
<proteinExistence type="predicted"/>
<reference evidence="7" key="1">
    <citation type="submission" date="2017-09" db="EMBL/GenBank/DDBJ databases">
        <authorList>
            <person name="Regsiter A."/>
            <person name="William W."/>
        </authorList>
    </citation>
    <scope>NUCLEOTIDE SEQUENCE [LARGE SCALE GENOMIC DNA]</scope>
    <source>
        <strain evidence="7">500-1</strain>
    </source>
</reference>
<evidence type="ECO:0000256" key="2">
    <source>
        <dbReference type="ARBA" id="ARBA00022741"/>
    </source>
</evidence>
<dbReference type="EMBL" id="LT907975">
    <property type="protein sequence ID" value="SOB59386.1"/>
    <property type="molecule type" value="Genomic_DNA"/>
</dbReference>
<keyword evidence="7" id="KW-1185">Reference proteome</keyword>
<evidence type="ECO:0000313" key="7">
    <source>
        <dbReference type="Proteomes" id="UP000219215"/>
    </source>
</evidence>
<dbReference type="Gene3D" id="2.40.10.220">
    <property type="entry name" value="predicted glycosyltransferase like domains"/>
    <property type="match status" value="1"/>
</dbReference>
<dbReference type="InterPro" id="IPR009875">
    <property type="entry name" value="PilZ_domain"/>
</dbReference>
<feature type="domain" description="PilZ" evidence="4">
    <location>
        <begin position="121"/>
        <end position="224"/>
    </location>
</feature>
<dbReference type="AlphaFoldDB" id="A0A2C8F9D4"/>
<evidence type="ECO:0000313" key="6">
    <source>
        <dbReference type="EMBL" id="SOB59386.1"/>
    </source>
</evidence>
<accession>A0A2C8F9D4</accession>
<keyword evidence="2" id="KW-0547">Nucleotide-binding</keyword>
<dbReference type="Pfam" id="PF12945">
    <property type="entry name" value="PilZNR"/>
    <property type="match status" value="1"/>
</dbReference>
<dbReference type="Proteomes" id="UP000219215">
    <property type="component" value="Chromosome DPRO"/>
</dbReference>
<evidence type="ECO:0000259" key="4">
    <source>
        <dbReference type="Pfam" id="PF07238"/>
    </source>
</evidence>
<dbReference type="SUPFAM" id="SSF141371">
    <property type="entry name" value="PilZ domain-like"/>
    <property type="match status" value="2"/>
</dbReference>
<dbReference type="GO" id="GO:0035438">
    <property type="term" value="F:cyclic-di-GMP binding"/>
    <property type="evidence" value="ECO:0007669"/>
    <property type="project" value="InterPro"/>
</dbReference>
<sequence>MTSDTSSAGNTASVPNDTKVTRIPGVKLDIPPGKEVILRIPGYEHSYRGTIIGLDPYDYIIAKVRLPSSLRKELKFGGEVVIKYVNQGTIYGFKAHVHNAISKPAPLIFFDYPDIIEKLPLRRTPRSQCSIDGTIHTTEEEIECMVVNVSETGCRVSARVDTRGVLRNTKVDDALIATMNLGSLGELKVAVAVKNIQQEKGIISLGCMFLDITDKETNAIQKYLDKLSRHTN</sequence>
<evidence type="ECO:0000259" key="5">
    <source>
        <dbReference type="Pfam" id="PF12945"/>
    </source>
</evidence>
<dbReference type="InterPro" id="IPR009926">
    <property type="entry name" value="T3SS_YcgR_PilZN"/>
</dbReference>
<dbReference type="RefSeq" id="WP_097012263.1">
    <property type="nucleotide sequence ID" value="NZ_LT907975.1"/>
</dbReference>
<dbReference type="InterPro" id="IPR012349">
    <property type="entry name" value="Split_barrel_FMN-bd"/>
</dbReference>
<gene>
    <name evidence="6" type="ORF">DPRO_2478</name>
</gene>
<protein>
    <recommendedName>
        <fullName evidence="8">Type IV pilus assembly PilZ</fullName>
    </recommendedName>
</protein>
<dbReference type="Pfam" id="PF07238">
    <property type="entry name" value="PilZ"/>
    <property type="match status" value="1"/>
</dbReference>
<organism evidence="6 7">
    <name type="scientific">Pseudodesulfovibrio profundus</name>
    <dbReference type="NCBI Taxonomy" id="57320"/>
    <lineage>
        <taxon>Bacteria</taxon>
        <taxon>Pseudomonadati</taxon>
        <taxon>Thermodesulfobacteriota</taxon>
        <taxon>Desulfovibrionia</taxon>
        <taxon>Desulfovibrionales</taxon>
        <taxon>Desulfovibrionaceae</taxon>
    </lineage>
</organism>
<keyword evidence="3" id="KW-0975">Bacterial flagellum</keyword>
<name>A0A2C8F9D4_9BACT</name>